<proteinExistence type="predicted"/>
<dbReference type="RefSeq" id="WP_179271184.1">
    <property type="nucleotide sequence ID" value="NZ_MQWB01000001.1"/>
</dbReference>
<comment type="caution">
    <text evidence="2">The sequence shown here is derived from an EMBL/GenBank/DDBJ whole genome shotgun (WGS) entry which is preliminary data.</text>
</comment>
<keyword evidence="3" id="KW-1185">Reference proteome</keyword>
<dbReference type="PANTHER" id="PTHR30273:SF2">
    <property type="entry name" value="PROTEIN FECR"/>
    <property type="match status" value="1"/>
</dbReference>
<dbReference type="AlphaFoldDB" id="A0A259U1J9"/>
<name>A0A259U1J9_9BACT</name>
<dbReference type="InterPro" id="IPR012373">
    <property type="entry name" value="Ferrdict_sens_TM"/>
</dbReference>
<organism evidence="2 3">
    <name type="scientific">Rubricoccus marinus</name>
    <dbReference type="NCBI Taxonomy" id="716817"/>
    <lineage>
        <taxon>Bacteria</taxon>
        <taxon>Pseudomonadati</taxon>
        <taxon>Rhodothermota</taxon>
        <taxon>Rhodothermia</taxon>
        <taxon>Rhodothermales</taxon>
        <taxon>Rubricoccaceae</taxon>
        <taxon>Rubricoccus</taxon>
    </lineage>
</organism>
<feature type="domain" description="FecR protein" evidence="1">
    <location>
        <begin position="122"/>
        <end position="211"/>
    </location>
</feature>
<evidence type="ECO:0000313" key="3">
    <source>
        <dbReference type="Proteomes" id="UP000216446"/>
    </source>
</evidence>
<evidence type="ECO:0000259" key="1">
    <source>
        <dbReference type="Pfam" id="PF04773"/>
    </source>
</evidence>
<dbReference type="Gene3D" id="2.60.120.1440">
    <property type="match status" value="1"/>
</dbReference>
<dbReference type="InterPro" id="IPR006860">
    <property type="entry name" value="FecR"/>
</dbReference>
<sequence length="322" mass="34182">MPDAPDPRGLSPRDLDLARRLDARQAPDAADPLHAALDSLQPLAPDVAPEASARIWEAIAAQTGLAPEAGVSRPARAPDRAPARGVPTRVPRWVGAVAAALLVLGVGSWAALQWVERSTPAVVASASGEIETWTGPDGSTVALRPQSQLVRQGDERTYALTGEAFFDVESDPSRPFTIETAAGDVRVLGTRFNVSTWGGETHVYVEEGRVEVSSRSNALVLNAGEGGVLLGASAERLRSPEAETFLDWQRGEAVFSRESVQRVASEIEHHFAVVVRLPPGVGRETVSGVIALDSAPQALEQLGRILGGTFQREGGAYRFARP</sequence>
<dbReference type="PANTHER" id="PTHR30273">
    <property type="entry name" value="PERIPLASMIC SIGNAL SENSOR AND SIGMA FACTOR ACTIVATOR FECR-RELATED"/>
    <property type="match status" value="1"/>
</dbReference>
<accession>A0A259U1J9</accession>
<protein>
    <recommendedName>
        <fullName evidence="1">FecR protein domain-containing protein</fullName>
    </recommendedName>
</protein>
<dbReference type="Proteomes" id="UP000216446">
    <property type="component" value="Unassembled WGS sequence"/>
</dbReference>
<dbReference type="GO" id="GO:0016989">
    <property type="term" value="F:sigma factor antagonist activity"/>
    <property type="evidence" value="ECO:0007669"/>
    <property type="project" value="TreeGrafter"/>
</dbReference>
<dbReference type="PIRSF" id="PIRSF018266">
    <property type="entry name" value="FecR"/>
    <property type="match status" value="1"/>
</dbReference>
<dbReference type="Pfam" id="PF04773">
    <property type="entry name" value="FecR"/>
    <property type="match status" value="1"/>
</dbReference>
<dbReference type="InParanoid" id="A0A259U1J9"/>
<evidence type="ECO:0000313" key="2">
    <source>
        <dbReference type="EMBL" id="OZC03820.1"/>
    </source>
</evidence>
<reference evidence="2 3" key="1">
    <citation type="submission" date="2016-11" db="EMBL/GenBank/DDBJ databases">
        <title>Study of marine rhodopsin-containing bacteria.</title>
        <authorList>
            <person name="Yoshizawa S."/>
            <person name="Kumagai Y."/>
            <person name="Kogure K."/>
        </authorList>
    </citation>
    <scope>NUCLEOTIDE SEQUENCE [LARGE SCALE GENOMIC DNA]</scope>
    <source>
        <strain evidence="2 3">SG-29</strain>
    </source>
</reference>
<gene>
    <name evidence="2" type="ORF">BSZ36_12980</name>
</gene>
<dbReference type="EMBL" id="MQWB01000001">
    <property type="protein sequence ID" value="OZC03820.1"/>
    <property type="molecule type" value="Genomic_DNA"/>
</dbReference>